<dbReference type="AlphaFoldDB" id="A0AAN7BWW1"/>
<feature type="chain" id="PRO_5042969173" evidence="3">
    <location>
        <begin position="27"/>
        <end position="497"/>
    </location>
</feature>
<sequence>MAALSHSDGACLPCFVAGVCLLVSTGQPTTSLESPMSPDAIFFLVSLDCSLIFRQLTSEPSQLLTAHPESLALHLLAVSCFLATRPSVHLGSTPHSSFAFSSAPFQQKPTMASQNLEKGQLPSYYQDIPTDAKDKIDSKTPAALEEGRQLSVPASAPANKMAYYRRTILFLSFTWLVLYGAALAGENRLRWQKGCHKAEVPEQQSEVGTKSSSEPSSFAALLNGASPKSLHDLLHRHFPNQFRDGVWESEHHAVRAVHEADPALASNIVKMAKRQDNNSTTASTTESSSSPSDTTPSTRPTPTGTPSPTPTSTTPSATVISTTSTTSTSKTSTSKTSAPPTGTLSETTEAPSSSVSSGSSGSSSSSPSSTGSSSFGTSAPGSSSSGVSSFSAPSRLVSSVVDGDTTLTTSTVSDPDQPSTTPAPTRTSKSIVTTFTRTSNGNVVTITSTTYVDADPEPTGPADTQTRPTPGLQNSAPKQQRGSVLAGIIALMGVMMV</sequence>
<proteinExistence type="predicted"/>
<keyword evidence="3" id="KW-0732">Signal</keyword>
<feature type="region of interest" description="Disordered" evidence="1">
    <location>
        <begin position="199"/>
        <end position="220"/>
    </location>
</feature>
<feature type="region of interest" description="Disordered" evidence="1">
    <location>
        <begin position="407"/>
        <end position="430"/>
    </location>
</feature>
<feature type="transmembrane region" description="Helical" evidence="2">
    <location>
        <begin position="168"/>
        <end position="185"/>
    </location>
</feature>
<keyword evidence="5" id="KW-1185">Reference proteome</keyword>
<feature type="compositionally biased region" description="Polar residues" evidence="1">
    <location>
        <begin position="202"/>
        <end position="216"/>
    </location>
</feature>
<protein>
    <submittedName>
        <fullName evidence="4">Uncharacterized protein</fullName>
    </submittedName>
</protein>
<feature type="compositionally biased region" description="Low complexity" evidence="1">
    <location>
        <begin position="310"/>
        <end position="343"/>
    </location>
</feature>
<reference evidence="4" key="2">
    <citation type="submission" date="2023-05" db="EMBL/GenBank/DDBJ databases">
        <authorList>
            <consortium name="Lawrence Berkeley National Laboratory"/>
            <person name="Steindorff A."/>
            <person name="Hensen N."/>
            <person name="Bonometti L."/>
            <person name="Westerberg I."/>
            <person name="Brannstrom I.O."/>
            <person name="Guillou S."/>
            <person name="Cros-Aarteil S."/>
            <person name="Calhoun S."/>
            <person name="Haridas S."/>
            <person name="Kuo A."/>
            <person name="Mondo S."/>
            <person name="Pangilinan J."/>
            <person name="Riley R."/>
            <person name="Labutti K."/>
            <person name="Andreopoulos B."/>
            <person name="Lipzen A."/>
            <person name="Chen C."/>
            <person name="Yanf M."/>
            <person name="Daum C."/>
            <person name="Ng V."/>
            <person name="Clum A."/>
            <person name="Ohm R."/>
            <person name="Martin F."/>
            <person name="Silar P."/>
            <person name="Natvig D."/>
            <person name="Lalanne C."/>
            <person name="Gautier V."/>
            <person name="Ament-Velasquez S.L."/>
            <person name="Kruys A."/>
            <person name="Hutchinson M.I."/>
            <person name="Powell A.J."/>
            <person name="Barry K."/>
            <person name="Miller A.N."/>
            <person name="Grigoriev I.V."/>
            <person name="Debuchy R."/>
            <person name="Gladieux P."/>
            <person name="Thoren M.H."/>
            <person name="Johannesson H."/>
        </authorList>
    </citation>
    <scope>NUCLEOTIDE SEQUENCE</scope>
    <source>
        <strain evidence="4">CBS 990.96</strain>
    </source>
</reference>
<keyword evidence="2" id="KW-0472">Membrane</keyword>
<evidence type="ECO:0000256" key="3">
    <source>
        <dbReference type="SAM" id="SignalP"/>
    </source>
</evidence>
<feature type="region of interest" description="Disordered" evidence="1">
    <location>
        <begin position="451"/>
        <end position="479"/>
    </location>
</feature>
<organism evidence="4 5">
    <name type="scientific">Podospora fimiseda</name>
    <dbReference type="NCBI Taxonomy" id="252190"/>
    <lineage>
        <taxon>Eukaryota</taxon>
        <taxon>Fungi</taxon>
        <taxon>Dikarya</taxon>
        <taxon>Ascomycota</taxon>
        <taxon>Pezizomycotina</taxon>
        <taxon>Sordariomycetes</taxon>
        <taxon>Sordariomycetidae</taxon>
        <taxon>Sordariales</taxon>
        <taxon>Podosporaceae</taxon>
        <taxon>Podospora</taxon>
    </lineage>
</organism>
<feature type="compositionally biased region" description="Low complexity" evidence="1">
    <location>
        <begin position="279"/>
        <end position="302"/>
    </location>
</feature>
<dbReference type="Proteomes" id="UP001301958">
    <property type="component" value="Unassembled WGS sequence"/>
</dbReference>
<accession>A0AAN7BWW1</accession>
<feature type="signal peptide" evidence="3">
    <location>
        <begin position="1"/>
        <end position="26"/>
    </location>
</feature>
<comment type="caution">
    <text evidence="4">The sequence shown here is derived from an EMBL/GenBank/DDBJ whole genome shotgun (WGS) entry which is preliminary data.</text>
</comment>
<keyword evidence="2" id="KW-0812">Transmembrane</keyword>
<gene>
    <name evidence="4" type="ORF">QBC38DRAFT_469584</name>
</gene>
<keyword evidence="2" id="KW-1133">Transmembrane helix</keyword>
<evidence type="ECO:0000313" key="4">
    <source>
        <dbReference type="EMBL" id="KAK4230453.1"/>
    </source>
</evidence>
<evidence type="ECO:0000256" key="1">
    <source>
        <dbReference type="SAM" id="MobiDB-lite"/>
    </source>
</evidence>
<reference evidence="4" key="1">
    <citation type="journal article" date="2023" name="Mol. Phylogenet. Evol.">
        <title>Genome-scale phylogeny and comparative genomics of the fungal order Sordariales.</title>
        <authorList>
            <person name="Hensen N."/>
            <person name="Bonometti L."/>
            <person name="Westerberg I."/>
            <person name="Brannstrom I.O."/>
            <person name="Guillou S."/>
            <person name="Cros-Aarteil S."/>
            <person name="Calhoun S."/>
            <person name="Haridas S."/>
            <person name="Kuo A."/>
            <person name="Mondo S."/>
            <person name="Pangilinan J."/>
            <person name="Riley R."/>
            <person name="LaButti K."/>
            <person name="Andreopoulos B."/>
            <person name="Lipzen A."/>
            <person name="Chen C."/>
            <person name="Yan M."/>
            <person name="Daum C."/>
            <person name="Ng V."/>
            <person name="Clum A."/>
            <person name="Steindorff A."/>
            <person name="Ohm R.A."/>
            <person name="Martin F."/>
            <person name="Silar P."/>
            <person name="Natvig D.O."/>
            <person name="Lalanne C."/>
            <person name="Gautier V."/>
            <person name="Ament-Velasquez S.L."/>
            <person name="Kruys A."/>
            <person name="Hutchinson M.I."/>
            <person name="Powell A.J."/>
            <person name="Barry K."/>
            <person name="Miller A.N."/>
            <person name="Grigoriev I.V."/>
            <person name="Debuchy R."/>
            <person name="Gladieux P."/>
            <person name="Hiltunen Thoren M."/>
            <person name="Johannesson H."/>
        </authorList>
    </citation>
    <scope>NUCLEOTIDE SEQUENCE</scope>
    <source>
        <strain evidence="4">CBS 990.96</strain>
    </source>
</reference>
<name>A0AAN7BWW1_9PEZI</name>
<feature type="compositionally biased region" description="Polar residues" evidence="1">
    <location>
        <begin position="462"/>
        <end position="479"/>
    </location>
</feature>
<dbReference type="EMBL" id="MU865299">
    <property type="protein sequence ID" value="KAK4230453.1"/>
    <property type="molecule type" value="Genomic_DNA"/>
</dbReference>
<feature type="compositionally biased region" description="Low complexity" evidence="1">
    <location>
        <begin position="351"/>
        <end position="392"/>
    </location>
</feature>
<evidence type="ECO:0000256" key="2">
    <source>
        <dbReference type="SAM" id="Phobius"/>
    </source>
</evidence>
<evidence type="ECO:0000313" key="5">
    <source>
        <dbReference type="Proteomes" id="UP001301958"/>
    </source>
</evidence>
<feature type="region of interest" description="Disordered" evidence="1">
    <location>
        <begin position="274"/>
        <end position="392"/>
    </location>
</feature>